<dbReference type="SMART" id="SM00132">
    <property type="entry name" value="LIM"/>
    <property type="match status" value="2"/>
</dbReference>
<reference evidence="9" key="1">
    <citation type="journal article" date="2019" name="Nat. Commun.">
        <title>Expansion of phycobilisome linker gene families in mesophilic red algae.</title>
        <authorList>
            <person name="Lee J."/>
            <person name="Kim D."/>
            <person name="Bhattacharya D."/>
            <person name="Yoon H.S."/>
        </authorList>
    </citation>
    <scope>NUCLEOTIDE SEQUENCE [LARGE SCALE GENOMIC DNA]</scope>
    <source>
        <strain evidence="9">CCMP 1328</strain>
    </source>
</reference>
<dbReference type="GO" id="GO:0001725">
    <property type="term" value="C:stress fiber"/>
    <property type="evidence" value="ECO:0007669"/>
    <property type="project" value="TreeGrafter"/>
</dbReference>
<dbReference type="GO" id="GO:0046872">
    <property type="term" value="F:metal ion binding"/>
    <property type="evidence" value="ECO:0007669"/>
    <property type="project" value="UniProtKB-KW"/>
</dbReference>
<proteinExistence type="predicted"/>
<evidence type="ECO:0000313" key="8">
    <source>
        <dbReference type="EMBL" id="KAA8498524.1"/>
    </source>
</evidence>
<accession>A0A5J4Z6B2</accession>
<feature type="compositionally biased region" description="Low complexity" evidence="6">
    <location>
        <begin position="527"/>
        <end position="551"/>
    </location>
</feature>
<dbReference type="OrthoDB" id="5078at2759"/>
<dbReference type="PANTHER" id="PTHR24207:SF1">
    <property type="entry name" value="FILAMIN-BINDING LIM PROTEIN 1"/>
    <property type="match status" value="1"/>
</dbReference>
<keyword evidence="9" id="KW-1185">Reference proteome</keyword>
<dbReference type="Gene3D" id="2.10.110.10">
    <property type="entry name" value="Cysteine Rich Protein"/>
    <property type="match status" value="2"/>
</dbReference>
<evidence type="ECO:0000259" key="7">
    <source>
        <dbReference type="PROSITE" id="PS50023"/>
    </source>
</evidence>
<evidence type="ECO:0000313" key="9">
    <source>
        <dbReference type="Proteomes" id="UP000324585"/>
    </source>
</evidence>
<dbReference type="GO" id="GO:0098609">
    <property type="term" value="P:cell-cell adhesion"/>
    <property type="evidence" value="ECO:0007669"/>
    <property type="project" value="TreeGrafter"/>
</dbReference>
<keyword evidence="4 5" id="KW-0440">LIM domain</keyword>
<dbReference type="GO" id="GO:0005925">
    <property type="term" value="C:focal adhesion"/>
    <property type="evidence" value="ECO:0007669"/>
    <property type="project" value="TreeGrafter"/>
</dbReference>
<feature type="compositionally biased region" description="Polar residues" evidence="6">
    <location>
        <begin position="467"/>
        <end position="479"/>
    </location>
</feature>
<sequence>MAPTAAAAAAVATVETREEPLSANQPTTGTEDETKAASFVALDYGSDGASLAHACMLAAGFVGCFKSCHGRYLCVVKDDGPGDANQEHPVEHTMTAVSDRQQASFFAVFGDADSYRACVQDLRTGVFLSIDGQKKALRFSSADQPMLVKVLPSGNAAHPRFSFAEAKKDGLVLSSNRRGEPFFVSHIKSWERFEAQIVPGSVGNWRSLRQNPQFECLRENLLHPVQALLECVSRLDLTCRLRLPHGLYLAAASSLFPVDECDAGSCAPARLELVPTGEGSRAETFSFLLRSDYKLCILNSCADGETRSVSLHCDTAEQKLSLSLSEDDPAAAILSIKVLRHYGQNQSSFCIIAREDEKCTMYVSVDKPKSAPPVYFKPRPHARDWEAFTAEPSLQSVRSALAEKAQNPSKEWLAAEAGNKEAHRLRIEQAVREKREMVKAIEQAKAAEMSPSSSSNHKKALGGLPSDASSGKAQSASTSAKEKARNAKKVKSKKGKNAATGGSVAKAAVAAAPPASSSSSSPPPPSSSSEPSSAENVASSQRSAAADAGSTSGSGGGKQVVCFACKRAIVPDTLYTKALNQSFHNDCFQCSLCRKSLALQTRFRTSNDAMHRPLCDGCYAAHAAPKCTRCSLAITDTVVTARDKPWHRTCFTCARCSMPLTQTYYFLETKPRDLYCELCRPGKFQEWSGASQAANNASAPSSAAAASGAAAGRARLF</sequence>
<feature type="compositionally biased region" description="Low complexity" evidence="6">
    <location>
        <begin position="497"/>
        <end position="520"/>
    </location>
</feature>
<dbReference type="EMBL" id="VRMN01000001">
    <property type="protein sequence ID" value="KAA8498524.1"/>
    <property type="molecule type" value="Genomic_DNA"/>
</dbReference>
<evidence type="ECO:0000256" key="3">
    <source>
        <dbReference type="ARBA" id="ARBA00022833"/>
    </source>
</evidence>
<gene>
    <name evidence="8" type="ORF">FVE85_6109</name>
</gene>
<dbReference type="PROSITE" id="PS50023">
    <property type="entry name" value="LIM_DOMAIN_2"/>
    <property type="match status" value="2"/>
</dbReference>
<dbReference type="SUPFAM" id="SSF57716">
    <property type="entry name" value="Glucocorticoid receptor-like (DNA-binding domain)"/>
    <property type="match status" value="1"/>
</dbReference>
<dbReference type="PANTHER" id="PTHR24207">
    <property type="entry name" value="ZYX102 PROTEIN"/>
    <property type="match status" value="1"/>
</dbReference>
<dbReference type="AlphaFoldDB" id="A0A5J4Z6B2"/>
<dbReference type="Pfam" id="PF00412">
    <property type="entry name" value="LIM"/>
    <property type="match status" value="2"/>
</dbReference>
<keyword evidence="2" id="KW-0677">Repeat</keyword>
<feature type="region of interest" description="Disordered" evidence="6">
    <location>
        <begin position="443"/>
        <end position="556"/>
    </location>
</feature>
<evidence type="ECO:0000256" key="5">
    <source>
        <dbReference type="PROSITE-ProRule" id="PRU00125"/>
    </source>
</evidence>
<organism evidence="8 9">
    <name type="scientific">Porphyridium purpureum</name>
    <name type="common">Red alga</name>
    <name type="synonym">Porphyridium cruentum</name>
    <dbReference type="NCBI Taxonomy" id="35688"/>
    <lineage>
        <taxon>Eukaryota</taxon>
        <taxon>Rhodophyta</taxon>
        <taxon>Bangiophyceae</taxon>
        <taxon>Porphyridiales</taxon>
        <taxon>Porphyridiaceae</taxon>
        <taxon>Porphyridium</taxon>
    </lineage>
</organism>
<feature type="domain" description="LIM zinc-binding" evidence="7">
    <location>
        <begin position="560"/>
        <end position="621"/>
    </location>
</feature>
<dbReference type="InterPro" id="IPR001781">
    <property type="entry name" value="Znf_LIM"/>
</dbReference>
<dbReference type="CDD" id="cd08368">
    <property type="entry name" value="LIM"/>
    <property type="match status" value="2"/>
</dbReference>
<feature type="compositionally biased region" description="Basic residues" evidence="6">
    <location>
        <begin position="486"/>
        <end position="496"/>
    </location>
</feature>
<dbReference type="Proteomes" id="UP000324585">
    <property type="component" value="Unassembled WGS sequence"/>
</dbReference>
<keyword evidence="3 5" id="KW-0862">Zinc</keyword>
<comment type="caution">
    <text evidence="8">The sequence shown here is derived from an EMBL/GenBank/DDBJ whole genome shotgun (WGS) entry which is preliminary data.</text>
</comment>
<name>A0A5J4Z6B2_PORPP</name>
<feature type="domain" description="LIM zinc-binding" evidence="7">
    <location>
        <begin position="625"/>
        <end position="686"/>
    </location>
</feature>
<dbReference type="GO" id="GO:0031005">
    <property type="term" value="F:filamin binding"/>
    <property type="evidence" value="ECO:0007669"/>
    <property type="project" value="TreeGrafter"/>
</dbReference>
<keyword evidence="1 5" id="KW-0479">Metal-binding</keyword>
<evidence type="ECO:0000256" key="4">
    <source>
        <dbReference type="ARBA" id="ARBA00023038"/>
    </source>
</evidence>
<evidence type="ECO:0000256" key="6">
    <source>
        <dbReference type="SAM" id="MobiDB-lite"/>
    </source>
</evidence>
<dbReference type="PROSITE" id="PS00478">
    <property type="entry name" value="LIM_DOMAIN_1"/>
    <property type="match status" value="1"/>
</dbReference>
<evidence type="ECO:0000256" key="1">
    <source>
        <dbReference type="ARBA" id="ARBA00022723"/>
    </source>
</evidence>
<feature type="region of interest" description="Disordered" evidence="6">
    <location>
        <begin position="11"/>
        <end position="32"/>
    </location>
</feature>
<protein>
    <submittedName>
        <fullName evidence="8">Zyxin</fullName>
    </submittedName>
</protein>
<evidence type="ECO:0000256" key="2">
    <source>
        <dbReference type="ARBA" id="ARBA00022737"/>
    </source>
</evidence>